<dbReference type="InterPro" id="IPR003043">
    <property type="entry name" value="Uropor_MeTrfase_CS"/>
</dbReference>
<evidence type="ECO:0000256" key="3">
    <source>
        <dbReference type="ARBA" id="ARBA00022603"/>
    </source>
</evidence>
<evidence type="ECO:0000313" key="10">
    <source>
        <dbReference type="EMBL" id="KQC30262.1"/>
    </source>
</evidence>
<protein>
    <recommendedName>
        <fullName evidence="2">uroporphyrinogen-III C-methyltransferase</fullName>
        <ecNumber evidence="2">2.1.1.107</ecNumber>
    </recommendedName>
</protein>
<dbReference type="Pfam" id="PF00590">
    <property type="entry name" value="TP_methylase"/>
    <property type="match status" value="1"/>
</dbReference>
<dbReference type="EC" id="2.1.1.107" evidence="2"/>
<dbReference type="NCBIfam" id="NF004790">
    <property type="entry name" value="PRK06136.1"/>
    <property type="match status" value="1"/>
</dbReference>
<dbReference type="STRING" id="346185.AAY42_10525"/>
<dbReference type="InterPro" id="IPR014776">
    <property type="entry name" value="4pyrrole_Mease_sub2"/>
</dbReference>
<dbReference type="GO" id="GO:0032259">
    <property type="term" value="P:methylation"/>
    <property type="evidence" value="ECO:0007669"/>
    <property type="project" value="UniProtKB-KW"/>
</dbReference>
<feature type="domain" description="Tetrapyrrole methylase" evidence="9">
    <location>
        <begin position="9"/>
        <end position="218"/>
    </location>
</feature>
<proteinExistence type="inferred from homology"/>
<dbReference type="AlphaFoldDB" id="A0A0Q0WXN6"/>
<evidence type="ECO:0000256" key="6">
    <source>
        <dbReference type="ARBA" id="ARBA00023244"/>
    </source>
</evidence>
<dbReference type="InterPro" id="IPR014777">
    <property type="entry name" value="4pyrrole_Mease_sub1"/>
</dbReference>
<reference evidence="10 11" key="1">
    <citation type="submission" date="2015-04" db="EMBL/GenBank/DDBJ databases">
        <title>Complete genome of flavobacterium.</title>
        <authorList>
            <person name="Kwon Y.M."/>
            <person name="Kim S.-J."/>
        </authorList>
    </citation>
    <scope>NUCLEOTIDE SEQUENCE [LARGE SCALE GENOMIC DNA]</scope>
    <source>
        <strain evidence="10 11">DK169</strain>
    </source>
</reference>
<dbReference type="OrthoDB" id="9815856at2"/>
<evidence type="ECO:0000256" key="4">
    <source>
        <dbReference type="ARBA" id="ARBA00022679"/>
    </source>
</evidence>
<evidence type="ECO:0000256" key="8">
    <source>
        <dbReference type="RuleBase" id="RU003960"/>
    </source>
</evidence>
<keyword evidence="11" id="KW-1185">Reference proteome</keyword>
<organism evidence="10 11">
    <name type="scientific">Flagellimonas eckloniae</name>
    <dbReference type="NCBI Taxonomy" id="346185"/>
    <lineage>
        <taxon>Bacteria</taxon>
        <taxon>Pseudomonadati</taxon>
        <taxon>Bacteroidota</taxon>
        <taxon>Flavobacteriia</taxon>
        <taxon>Flavobacteriales</taxon>
        <taxon>Flavobacteriaceae</taxon>
        <taxon>Flagellimonas</taxon>
    </lineage>
</organism>
<sequence>MDQSQTQPRVTLVGAGPGSKDLITIRGLKALQSANVILYDALVDIDLLKEAAQGIQKIYVGKRFGKHHTSQEDINELLVTSAFAHGHVVRLKGGDPFVFGRASEEIEHLESFGIPVTVVPGVTSAIAVPESQGIPLTKRDVSSSFWVITATKKNGSFSDDLIHAAKSSATIVILMGVRKIKEISVKIKEYRGGLMPIAFIQNGTMHDETCQVATLNTIETILESVDNTKPGIIVIGNVVADHPSFFEEEVQRVLSSQL</sequence>
<dbReference type="FunFam" id="3.40.1010.10:FF:000001">
    <property type="entry name" value="Siroheme synthase"/>
    <property type="match status" value="1"/>
</dbReference>
<gene>
    <name evidence="10" type="ORF">AAY42_10525</name>
</gene>
<keyword evidence="5" id="KW-0949">S-adenosyl-L-methionine</keyword>
<dbReference type="NCBIfam" id="TIGR01469">
    <property type="entry name" value="cobA_cysG_Cterm"/>
    <property type="match status" value="1"/>
</dbReference>
<evidence type="ECO:0000256" key="5">
    <source>
        <dbReference type="ARBA" id="ARBA00022691"/>
    </source>
</evidence>
<dbReference type="PROSITE" id="PS00840">
    <property type="entry name" value="SUMT_2"/>
    <property type="match status" value="1"/>
</dbReference>
<dbReference type="InterPro" id="IPR000878">
    <property type="entry name" value="4pyrrol_Mease"/>
</dbReference>
<dbReference type="Gene3D" id="3.40.1010.10">
    <property type="entry name" value="Cobalt-precorrin-4 Transmethylase, Domain 1"/>
    <property type="match status" value="1"/>
</dbReference>
<keyword evidence="6" id="KW-0627">Porphyrin biosynthesis</keyword>
<evidence type="ECO:0000313" key="11">
    <source>
        <dbReference type="Proteomes" id="UP000050827"/>
    </source>
</evidence>
<dbReference type="InterPro" id="IPR050161">
    <property type="entry name" value="Siro_Cobalamin_biosynth"/>
</dbReference>
<keyword evidence="4 8" id="KW-0808">Transferase</keyword>
<evidence type="ECO:0000256" key="1">
    <source>
        <dbReference type="ARBA" id="ARBA00005879"/>
    </source>
</evidence>
<dbReference type="PANTHER" id="PTHR45790">
    <property type="entry name" value="SIROHEME SYNTHASE-RELATED"/>
    <property type="match status" value="1"/>
</dbReference>
<evidence type="ECO:0000256" key="7">
    <source>
        <dbReference type="ARBA" id="ARBA00025705"/>
    </source>
</evidence>
<comment type="caution">
    <text evidence="10">The sequence shown here is derived from an EMBL/GenBank/DDBJ whole genome shotgun (WGS) entry which is preliminary data.</text>
</comment>
<dbReference type="PANTHER" id="PTHR45790:SF3">
    <property type="entry name" value="S-ADENOSYL-L-METHIONINE-DEPENDENT UROPORPHYRINOGEN III METHYLTRANSFERASE, CHLOROPLASTIC"/>
    <property type="match status" value="1"/>
</dbReference>
<evidence type="ECO:0000259" key="9">
    <source>
        <dbReference type="Pfam" id="PF00590"/>
    </source>
</evidence>
<accession>A0A0Q0WXN6</accession>
<dbReference type="GO" id="GO:0019354">
    <property type="term" value="P:siroheme biosynthetic process"/>
    <property type="evidence" value="ECO:0007669"/>
    <property type="project" value="InterPro"/>
</dbReference>
<dbReference type="InterPro" id="IPR035996">
    <property type="entry name" value="4pyrrol_Methylase_sf"/>
</dbReference>
<dbReference type="Proteomes" id="UP000050827">
    <property type="component" value="Unassembled WGS sequence"/>
</dbReference>
<dbReference type="EMBL" id="LCTZ01000002">
    <property type="protein sequence ID" value="KQC30262.1"/>
    <property type="molecule type" value="Genomic_DNA"/>
</dbReference>
<dbReference type="CDD" id="cd11642">
    <property type="entry name" value="SUMT"/>
    <property type="match status" value="1"/>
</dbReference>
<comment type="similarity">
    <text evidence="1 8">Belongs to the precorrin methyltransferase family.</text>
</comment>
<comment type="pathway">
    <text evidence="7">Porphyrin-containing compound metabolism; siroheme biosynthesis; precorrin-2 from uroporphyrinogen III: step 1/1.</text>
</comment>
<dbReference type="Gene3D" id="3.30.950.10">
    <property type="entry name" value="Methyltransferase, Cobalt-precorrin-4 Transmethylase, Domain 2"/>
    <property type="match status" value="1"/>
</dbReference>
<dbReference type="SUPFAM" id="SSF53790">
    <property type="entry name" value="Tetrapyrrole methylase"/>
    <property type="match status" value="1"/>
</dbReference>
<name>A0A0Q0WXN6_9FLAO</name>
<dbReference type="PATRIC" id="fig|1547436.3.peg.2172"/>
<dbReference type="RefSeq" id="WP_055394961.1">
    <property type="nucleotide sequence ID" value="NZ_LCTZ01000002.1"/>
</dbReference>
<evidence type="ECO:0000256" key="2">
    <source>
        <dbReference type="ARBA" id="ARBA00012162"/>
    </source>
</evidence>
<dbReference type="GO" id="GO:0004851">
    <property type="term" value="F:uroporphyrin-III C-methyltransferase activity"/>
    <property type="evidence" value="ECO:0007669"/>
    <property type="project" value="UniProtKB-EC"/>
</dbReference>
<dbReference type="InterPro" id="IPR006366">
    <property type="entry name" value="CobA/CysG_C"/>
</dbReference>
<keyword evidence="3 8" id="KW-0489">Methyltransferase</keyword>
<dbReference type="PROSITE" id="PS00839">
    <property type="entry name" value="SUMT_1"/>
    <property type="match status" value="1"/>
</dbReference>